<dbReference type="CDD" id="cd01041">
    <property type="entry name" value="Rubrerythrin"/>
    <property type="match status" value="1"/>
</dbReference>
<dbReference type="InterPro" id="IPR003251">
    <property type="entry name" value="Rr_diiron-bd_dom"/>
</dbReference>
<dbReference type="PANTHER" id="PTHR33746">
    <property type="entry name" value="RUBRERYTHRIN"/>
    <property type="match status" value="1"/>
</dbReference>
<evidence type="ECO:0000313" key="2">
    <source>
        <dbReference type="EMBL" id="OIQ65044.1"/>
    </source>
</evidence>
<dbReference type="GO" id="GO:0046872">
    <property type="term" value="F:metal ion binding"/>
    <property type="evidence" value="ECO:0007669"/>
    <property type="project" value="InterPro"/>
</dbReference>
<dbReference type="InterPro" id="IPR009078">
    <property type="entry name" value="Ferritin-like_SF"/>
</dbReference>
<name>A0A1J5PC23_9ZZZZ</name>
<protein>
    <submittedName>
        <fullName evidence="2">Nigerythrin</fullName>
    </submittedName>
</protein>
<proteinExistence type="predicted"/>
<dbReference type="GO" id="GO:0016491">
    <property type="term" value="F:oxidoreductase activity"/>
    <property type="evidence" value="ECO:0007669"/>
    <property type="project" value="InterPro"/>
</dbReference>
<organism evidence="2">
    <name type="scientific">mine drainage metagenome</name>
    <dbReference type="NCBI Taxonomy" id="410659"/>
    <lineage>
        <taxon>unclassified sequences</taxon>
        <taxon>metagenomes</taxon>
        <taxon>ecological metagenomes</taxon>
    </lineage>
</organism>
<gene>
    <name evidence="2" type="primary">ngr_3</name>
    <name evidence="2" type="ORF">GALL_533990</name>
</gene>
<dbReference type="PROSITE" id="PS50905">
    <property type="entry name" value="FERRITIN_LIKE"/>
    <property type="match status" value="1"/>
</dbReference>
<dbReference type="InterPro" id="IPR009040">
    <property type="entry name" value="Ferritin-like_diiron"/>
</dbReference>
<sequence>MSIFHRPRLVVWALAAVMLPAAPPTATLQVKSTLENLQAAYNGESNAHAKYLAYAEKAKAEGYHKVAVLFTAAARAEGIHAANHAEVIRQMGGKPQADVKEAVVRTTRENLQDALKGESYERDKMYPGFLAKARRDGNADAIRTLNLARNAEIEHAKLYQEAINNLEGWKAAGATFYVCPVCGWTASTLPAEKCPSSFTPKSRFLTIS</sequence>
<dbReference type="Gene3D" id="2.20.28.10">
    <property type="match status" value="1"/>
</dbReference>
<dbReference type="AlphaFoldDB" id="A0A1J5PC23"/>
<dbReference type="Gene3D" id="1.20.1260.10">
    <property type="match status" value="1"/>
</dbReference>
<dbReference type="Pfam" id="PF02915">
    <property type="entry name" value="Rubrerythrin"/>
    <property type="match status" value="1"/>
</dbReference>
<reference evidence="2" key="1">
    <citation type="submission" date="2016-10" db="EMBL/GenBank/DDBJ databases">
        <title>Sequence of Gallionella enrichment culture.</title>
        <authorList>
            <person name="Poehlein A."/>
            <person name="Muehling M."/>
            <person name="Daniel R."/>
        </authorList>
    </citation>
    <scope>NUCLEOTIDE SEQUENCE</scope>
</reference>
<dbReference type="SUPFAM" id="SSF47240">
    <property type="entry name" value="Ferritin-like"/>
    <property type="match status" value="1"/>
</dbReference>
<dbReference type="InterPro" id="IPR052753">
    <property type="entry name" value="Rbr2/Nigerythrin"/>
</dbReference>
<comment type="caution">
    <text evidence="2">The sequence shown here is derived from an EMBL/GenBank/DDBJ whole genome shotgun (WGS) entry which is preliminary data.</text>
</comment>
<evidence type="ECO:0000259" key="1">
    <source>
        <dbReference type="PROSITE" id="PS50905"/>
    </source>
</evidence>
<dbReference type="PANTHER" id="PTHR33746:SF4">
    <property type="entry name" value="RUBRERYTHRIN"/>
    <property type="match status" value="1"/>
</dbReference>
<dbReference type="InterPro" id="IPR012347">
    <property type="entry name" value="Ferritin-like"/>
</dbReference>
<dbReference type="EMBL" id="MLJW01007632">
    <property type="protein sequence ID" value="OIQ65044.1"/>
    <property type="molecule type" value="Genomic_DNA"/>
</dbReference>
<feature type="domain" description="Ferritin-like diiron" evidence="1">
    <location>
        <begin position="27"/>
        <end position="170"/>
    </location>
</feature>
<accession>A0A1J5PC23</accession>